<dbReference type="STRING" id="86416.Clopa_4678"/>
<comment type="similarity">
    <text evidence="1 6">Belongs to the glycosyl hydrolase 68 family.</text>
</comment>
<feature type="binding site" evidence="4">
    <location>
        <position position="256"/>
    </location>
    <ligand>
        <name>Ca(2+)</name>
        <dbReference type="ChEBI" id="CHEBI:29108"/>
        <label>1</label>
    </ligand>
</feature>
<feature type="active site" description="Nucleophile" evidence="2">
    <location>
        <position position="94"/>
    </location>
</feature>
<keyword evidence="8" id="KW-1185">Reference proteome</keyword>
<feature type="binding site" evidence="4">
    <location>
        <position position="354"/>
    </location>
    <ligand>
        <name>Ca(2+)</name>
        <dbReference type="ChEBI" id="CHEBI:29108"/>
        <label>1</label>
    </ligand>
</feature>
<feature type="binding site" evidence="4">
    <location>
        <position position="287"/>
    </location>
    <ligand>
        <name>Ca(2+)</name>
        <dbReference type="ChEBI" id="CHEBI:29108"/>
        <label>1</label>
    </ligand>
</feature>
<feature type="active site" description="Proton donor/acceptor" evidence="2">
    <location>
        <position position="357"/>
    </location>
</feature>
<dbReference type="InterPro" id="IPR003469">
    <property type="entry name" value="Glyco_hydro_68"/>
</dbReference>
<feature type="binding site" evidence="3">
    <location>
        <position position="93"/>
    </location>
    <ligand>
        <name>substrate</name>
    </ligand>
</feature>
<dbReference type="CDD" id="cd08997">
    <property type="entry name" value="GH68"/>
    <property type="match status" value="1"/>
</dbReference>
<reference evidence="7 8" key="1">
    <citation type="submission" date="2012-01" db="EMBL/GenBank/DDBJ databases">
        <title>Complete sequence of chromosome of Clostridium pasteurianum BC1.</title>
        <authorList>
            <consortium name="US DOE Joint Genome Institute"/>
            <person name="Lucas S."/>
            <person name="Han J."/>
            <person name="Lapidus A."/>
            <person name="Cheng J.-F."/>
            <person name="Goodwin L."/>
            <person name="Pitluck S."/>
            <person name="Peters L."/>
            <person name="Mikhailova N."/>
            <person name="Teshima H."/>
            <person name="Detter J.C."/>
            <person name="Han C."/>
            <person name="Tapia R."/>
            <person name="Land M."/>
            <person name="Hauser L."/>
            <person name="Kyrpides N."/>
            <person name="Ivanova N."/>
            <person name="Pagani I."/>
            <person name="Dunn J."/>
            <person name="Taghavi S."/>
            <person name="Francis A."/>
            <person name="van der Lelie D."/>
            <person name="Woyke T."/>
        </authorList>
    </citation>
    <scope>NUCLEOTIDE SEQUENCE [LARGE SCALE GENOMIC DNA]</scope>
    <source>
        <strain evidence="7 8">BC1</strain>
    </source>
</reference>
<dbReference type="RefSeq" id="WP_015617636.1">
    <property type="nucleotide sequence ID" value="NC_021182.1"/>
</dbReference>
<proteinExistence type="inferred from homology"/>
<accession>R4K861</accession>
<protein>
    <submittedName>
        <fullName evidence="7">Levansucrase/Invertase</fullName>
    </submittedName>
</protein>
<organism evidence="7 8">
    <name type="scientific">Clostridium pasteurianum BC1</name>
    <dbReference type="NCBI Taxonomy" id="86416"/>
    <lineage>
        <taxon>Bacteria</taxon>
        <taxon>Bacillati</taxon>
        <taxon>Bacillota</taxon>
        <taxon>Clostridia</taxon>
        <taxon>Eubacteriales</taxon>
        <taxon>Clostridiaceae</taxon>
        <taxon>Clostridium</taxon>
    </lineage>
</organism>
<evidence type="ECO:0000256" key="6">
    <source>
        <dbReference type="RuleBase" id="RU361220"/>
    </source>
</evidence>
<gene>
    <name evidence="7" type="ORF">Clopa_4678</name>
</gene>
<dbReference type="InterPro" id="IPR023296">
    <property type="entry name" value="Glyco_hydro_beta-prop_sf"/>
</dbReference>
<feature type="site" description="Transition state stabilizer" evidence="5">
    <location>
        <position position="262"/>
    </location>
</feature>
<keyword evidence="4" id="KW-0479">Metal-binding</keyword>
<feature type="binding site" evidence="4">
    <location>
        <position position="325"/>
    </location>
    <ligand>
        <name>Ca(2+)</name>
        <dbReference type="ChEBI" id="CHEBI:29108"/>
        <label>1</label>
    </ligand>
</feature>
<comment type="cofactor">
    <cofactor evidence="4">
        <name>Ca(2+)</name>
        <dbReference type="ChEBI" id="CHEBI:29108"/>
    </cofactor>
</comment>
<evidence type="ECO:0000256" key="2">
    <source>
        <dbReference type="PIRSR" id="PIRSR603469-1"/>
    </source>
</evidence>
<dbReference type="KEGG" id="cpas:Clopa_4678"/>
<feature type="binding site" evidence="3">
    <location>
        <begin position="261"/>
        <end position="262"/>
    </location>
    <ligand>
        <name>substrate</name>
    </ligand>
</feature>
<dbReference type="GO" id="GO:0050053">
    <property type="term" value="F:levansucrase activity"/>
    <property type="evidence" value="ECO:0007669"/>
    <property type="project" value="InterPro"/>
</dbReference>
<dbReference type="SUPFAM" id="SSF75005">
    <property type="entry name" value="Arabinanase/levansucrase/invertase"/>
    <property type="match status" value="1"/>
</dbReference>
<dbReference type="AlphaFoldDB" id="R4K861"/>
<evidence type="ECO:0000256" key="3">
    <source>
        <dbReference type="PIRSR" id="PIRSR603469-2"/>
    </source>
</evidence>
<evidence type="ECO:0000313" key="7">
    <source>
        <dbReference type="EMBL" id="AGK99367.1"/>
    </source>
</evidence>
<dbReference type="PATRIC" id="fig|86416.3.peg.4668"/>
<name>R4K861_CLOPA</name>
<evidence type="ECO:0000313" key="8">
    <source>
        <dbReference type="Proteomes" id="UP000013523"/>
    </source>
</evidence>
<dbReference type="Proteomes" id="UP000013523">
    <property type="component" value="Chromosome"/>
</dbReference>
<feature type="binding site" evidence="3">
    <location>
        <begin position="355"/>
        <end position="357"/>
    </location>
    <ligand>
        <name>substrate</name>
    </ligand>
</feature>
<dbReference type="HOGENOM" id="CLU_557703_0_0_9"/>
<dbReference type="OrthoDB" id="2210426at2"/>
<sequence>MIKSKIMKFVLSASFTTALLTGIGGGSVALASTLDYNNTYGISHITHSDMIKIPGQQNNAQFKVPQFDASTIKNISSAKDYDKYGNLIDLDVWDSWPLQNADGTVANYHGYNIVFALAGDPKNGNDTHIYLFYQKIGDTSIDSWKNAGRVFKDSDKFASNDAILKYQTQEWSGSATLTKDGKVRLFYTDYSGSPEDGGSGAGKQTLTTTQINMSQPDSNTLKVDGVSDYKSIFDGDGKLYQNVQQFIDEGKWSSGDNHTLRDPHYVEDNGHKYLVFEANTGTDDGYQGDNSLFNKAFYGGSENFFQTEKDKLLIGPKKQTASLANGALGIIELNNDYTLKKVMKPLITSNTVTDEIERANVFKMNGKWYLFTDSRGSKMTIDGIGNKDVYMLGFTSDSLTGGYKPLNGSGLVLNMNLDPADLTFTYSHFAVPQPESNTVVITSYMTNRSFYTDHHATFAPSFLLNIKGSKTSVVPNSILPQGQLTTNK</sequence>
<evidence type="ECO:0000256" key="5">
    <source>
        <dbReference type="PIRSR" id="PIRSR603469-4"/>
    </source>
</evidence>
<evidence type="ECO:0000256" key="1">
    <source>
        <dbReference type="ARBA" id="ARBA00006775"/>
    </source>
</evidence>
<feature type="binding site" evidence="3">
    <location>
        <position position="172"/>
    </location>
    <ligand>
        <name>substrate</name>
    </ligand>
</feature>
<keyword evidence="4" id="KW-0106">Calcium</keyword>
<dbReference type="Pfam" id="PF02435">
    <property type="entry name" value="Glyco_hydro_68"/>
    <property type="match status" value="1"/>
</dbReference>
<dbReference type="GO" id="GO:0009758">
    <property type="term" value="P:carbohydrate utilization"/>
    <property type="evidence" value="ECO:0007669"/>
    <property type="project" value="InterPro"/>
</dbReference>
<dbReference type="eggNOG" id="COG1621">
    <property type="taxonomic scope" value="Bacteria"/>
</dbReference>
<feature type="binding site" evidence="3">
    <location>
        <position position="375"/>
    </location>
    <ligand>
        <name>substrate</name>
    </ligand>
</feature>
<dbReference type="GO" id="GO:0046872">
    <property type="term" value="F:metal ion binding"/>
    <property type="evidence" value="ECO:0007669"/>
    <property type="project" value="UniProtKB-KW"/>
</dbReference>
<evidence type="ECO:0000256" key="4">
    <source>
        <dbReference type="PIRSR" id="PIRSR603469-3"/>
    </source>
</evidence>
<dbReference type="EMBL" id="CP003261">
    <property type="protein sequence ID" value="AGK99367.1"/>
    <property type="molecule type" value="Genomic_DNA"/>
</dbReference>
<dbReference type="Gene3D" id="2.115.10.20">
    <property type="entry name" value="Glycosyl hydrolase domain, family 43"/>
    <property type="match status" value="1"/>
</dbReference>